<keyword evidence="4 7" id="KW-1133">Transmembrane helix</keyword>
<evidence type="ECO:0000256" key="5">
    <source>
        <dbReference type="ARBA" id="ARBA00023136"/>
    </source>
</evidence>
<proteinExistence type="inferred from homology"/>
<dbReference type="PROSITE" id="PS50262">
    <property type="entry name" value="G_PROTEIN_RECEP_F1_2"/>
    <property type="match status" value="1"/>
</dbReference>
<organism evidence="9">
    <name type="scientific">Timema tahoe</name>
    <dbReference type="NCBI Taxonomy" id="61484"/>
    <lineage>
        <taxon>Eukaryota</taxon>
        <taxon>Metazoa</taxon>
        <taxon>Ecdysozoa</taxon>
        <taxon>Arthropoda</taxon>
        <taxon>Hexapoda</taxon>
        <taxon>Insecta</taxon>
        <taxon>Pterygota</taxon>
        <taxon>Neoptera</taxon>
        <taxon>Polyneoptera</taxon>
        <taxon>Phasmatodea</taxon>
        <taxon>Timematodea</taxon>
        <taxon>Timematoidea</taxon>
        <taxon>Timematidae</taxon>
        <taxon>Timema</taxon>
    </lineage>
</organism>
<reference evidence="9" key="1">
    <citation type="submission" date="2020-11" db="EMBL/GenBank/DDBJ databases">
        <authorList>
            <person name="Tran Van P."/>
        </authorList>
    </citation>
    <scope>NUCLEOTIDE SEQUENCE</scope>
</reference>
<name>A0A7R9IAU5_9NEOP</name>
<accession>A0A7R9IAU5</accession>
<keyword evidence="6" id="KW-0297">G-protein coupled receptor</keyword>
<dbReference type="EMBL" id="OE000115">
    <property type="protein sequence ID" value="CAD7452495.1"/>
    <property type="molecule type" value="Genomic_DNA"/>
</dbReference>
<dbReference type="GO" id="GO:0008188">
    <property type="term" value="F:neuropeptide receptor activity"/>
    <property type="evidence" value="ECO:0007669"/>
    <property type="project" value="TreeGrafter"/>
</dbReference>
<dbReference type="GO" id="GO:0005886">
    <property type="term" value="C:plasma membrane"/>
    <property type="evidence" value="ECO:0007669"/>
    <property type="project" value="TreeGrafter"/>
</dbReference>
<feature type="transmembrane region" description="Helical" evidence="7">
    <location>
        <begin position="150"/>
        <end position="170"/>
    </location>
</feature>
<sequence>MYDILVLILLKRNEDREVWRKLVRMQGWRSVENGLLHSSFGFPASSSFNHTASSLLPEVQAACGALALLQFYPSFSVSLFLKVLRVPGGLRISPKAVDSYTTTFRREREWVALVNKERPSTHVTPHTGVTTLDTKRVEKEEGVGTEQFTVLWILFALIVLGNSAVLMALLMGKRRKSRMNFFIMHLALADLSVGLISVLTDIVWRTTIAWNAGNVACKLIRFLQVVVTYSSTYVLVALSIDRYDAITHPMNFSGSWRRARALVAVAWLISAVFSVPIVILYHERRIEAPILIICKTKPTCCVFCTGRLQCWIDFSEPWQWQLYMTLVAVTLFVVPALIISACYTVIVSTIWSKSKQLTPDTGRSRHSSRIFVVCWSPYIIFDLLQVYGHVPRTQTNIAVASFIQSLAPLNSAANPP</sequence>
<feature type="transmembrane region" description="Helical" evidence="7">
    <location>
        <begin position="261"/>
        <end position="281"/>
    </location>
</feature>
<keyword evidence="3 6" id="KW-0812">Transmembrane</keyword>
<keyword evidence="6" id="KW-0807">Transducer</keyword>
<evidence type="ECO:0000256" key="6">
    <source>
        <dbReference type="RuleBase" id="RU000688"/>
    </source>
</evidence>
<evidence type="ECO:0000256" key="2">
    <source>
        <dbReference type="ARBA" id="ARBA00010663"/>
    </source>
</evidence>
<feature type="transmembrane region" description="Helical" evidence="7">
    <location>
        <begin position="322"/>
        <end position="350"/>
    </location>
</feature>
<gene>
    <name evidence="9" type="ORF">TTEB3V08_LOCUS673</name>
</gene>
<dbReference type="Pfam" id="PF00001">
    <property type="entry name" value="7tm_1"/>
    <property type="match status" value="1"/>
</dbReference>
<dbReference type="PANTHER" id="PTHR24224">
    <property type="entry name" value="CARDIOACCELERATORY PEPTIDE RECEPTOR-RELATED"/>
    <property type="match status" value="1"/>
</dbReference>
<evidence type="ECO:0000313" key="9">
    <source>
        <dbReference type="EMBL" id="CAD7452495.1"/>
    </source>
</evidence>
<feature type="domain" description="G-protein coupled receptors family 1 profile" evidence="8">
    <location>
        <begin position="161"/>
        <end position="416"/>
    </location>
</feature>
<dbReference type="InterPro" id="IPR052665">
    <property type="entry name" value="Neuropeptide-GPCR"/>
</dbReference>
<dbReference type="Gene3D" id="1.20.1070.10">
    <property type="entry name" value="Rhodopsin 7-helix transmembrane proteins"/>
    <property type="match status" value="1"/>
</dbReference>
<evidence type="ECO:0000256" key="4">
    <source>
        <dbReference type="ARBA" id="ARBA00022989"/>
    </source>
</evidence>
<keyword evidence="6" id="KW-0675">Receptor</keyword>
<dbReference type="PROSITE" id="PS00237">
    <property type="entry name" value="G_PROTEIN_RECEP_F1_1"/>
    <property type="match status" value="1"/>
</dbReference>
<evidence type="ECO:0000259" key="8">
    <source>
        <dbReference type="PROSITE" id="PS50262"/>
    </source>
</evidence>
<dbReference type="AlphaFoldDB" id="A0A7R9IAU5"/>
<evidence type="ECO:0000256" key="7">
    <source>
        <dbReference type="SAM" id="Phobius"/>
    </source>
</evidence>
<dbReference type="InterPro" id="IPR000276">
    <property type="entry name" value="GPCR_Rhodpsn"/>
</dbReference>
<comment type="subcellular location">
    <subcellularLocation>
        <location evidence="1">Membrane</location>
    </subcellularLocation>
</comment>
<evidence type="ECO:0000256" key="1">
    <source>
        <dbReference type="ARBA" id="ARBA00004370"/>
    </source>
</evidence>
<dbReference type="SUPFAM" id="SSF81321">
    <property type="entry name" value="Family A G protein-coupled receptor-like"/>
    <property type="match status" value="1"/>
</dbReference>
<keyword evidence="5 7" id="KW-0472">Membrane</keyword>
<evidence type="ECO:0000256" key="3">
    <source>
        <dbReference type="ARBA" id="ARBA00022692"/>
    </source>
</evidence>
<dbReference type="PANTHER" id="PTHR24224:SF6">
    <property type="entry name" value="CARDIOACCELERATORY PEPTIDE RECEPTOR-RELATED"/>
    <property type="match status" value="1"/>
</dbReference>
<feature type="transmembrane region" description="Helical" evidence="7">
    <location>
        <begin position="219"/>
        <end position="240"/>
    </location>
</feature>
<dbReference type="InterPro" id="IPR017452">
    <property type="entry name" value="GPCR_Rhodpsn_7TM"/>
</dbReference>
<feature type="transmembrane region" description="Helical" evidence="7">
    <location>
        <begin position="182"/>
        <end position="199"/>
    </location>
</feature>
<comment type="similarity">
    <text evidence="2 6">Belongs to the G-protein coupled receptor 1 family.</text>
</comment>
<protein>
    <recommendedName>
        <fullName evidence="8">G-protein coupled receptors family 1 profile domain-containing protein</fullName>
    </recommendedName>
</protein>
<dbReference type="PRINTS" id="PR00237">
    <property type="entry name" value="GPCRRHODOPSN"/>
</dbReference>